<feature type="domain" description="Cysteine-rich" evidence="1">
    <location>
        <begin position="13"/>
        <end position="94"/>
    </location>
</feature>
<name>W4LQ59_ENTF1</name>
<sequence length="261" mass="28354">MAEPAQSARPVRVALFVTCLGDVFYPEAGEATVRVLRRLGVQVDFPPAQTCCGQPAFNAGFRAQARAVARHQLEVLAPYDYVVVPSGSCTAMFRVFYPELFAGDPELEAQANALAERLYEFSEFLVRVLGVEDVGAVYEGKVAYHASCHLLRELGVDEPPHRLLHGVRGSQVTPMDLESQCCGFGGTFAVKYPDISDAMLKKKIESLKRAGADTLVSCDAGCLMHIAGRLHRQGETIRVMHLAELLSTQGTAPDGLTQELS</sequence>
<dbReference type="GO" id="GO:0005829">
    <property type="term" value="C:cytosol"/>
    <property type="evidence" value="ECO:0007669"/>
    <property type="project" value="TreeGrafter"/>
</dbReference>
<feature type="domain" description="Cysteine-rich" evidence="1">
    <location>
        <begin position="142"/>
        <end position="226"/>
    </location>
</feature>
<proteinExistence type="predicted"/>
<dbReference type="GO" id="GO:0016491">
    <property type="term" value="F:oxidoreductase activity"/>
    <property type="evidence" value="ECO:0007669"/>
    <property type="project" value="UniProtKB-ARBA"/>
</dbReference>
<evidence type="ECO:0000313" key="2">
    <source>
        <dbReference type="EMBL" id="ETX00204.1"/>
    </source>
</evidence>
<dbReference type="EMBL" id="AZHW01000367">
    <property type="protein sequence ID" value="ETX00204.1"/>
    <property type="molecule type" value="Genomic_DNA"/>
</dbReference>
<dbReference type="AlphaFoldDB" id="W4LQ59"/>
<keyword evidence="3" id="KW-1185">Reference proteome</keyword>
<organism evidence="2 3">
    <name type="scientific">Entotheonella factor</name>
    <dbReference type="NCBI Taxonomy" id="1429438"/>
    <lineage>
        <taxon>Bacteria</taxon>
        <taxon>Pseudomonadati</taxon>
        <taxon>Nitrospinota/Tectimicrobiota group</taxon>
        <taxon>Candidatus Tectimicrobiota</taxon>
        <taxon>Candidatus Entotheonellia</taxon>
        <taxon>Candidatus Entotheonellales</taxon>
        <taxon>Candidatus Entotheonellaceae</taxon>
        <taxon>Candidatus Entotheonella</taxon>
    </lineage>
</organism>
<evidence type="ECO:0000259" key="1">
    <source>
        <dbReference type="Pfam" id="PF02754"/>
    </source>
</evidence>
<evidence type="ECO:0000313" key="3">
    <source>
        <dbReference type="Proteomes" id="UP000019141"/>
    </source>
</evidence>
<dbReference type="Pfam" id="PF02754">
    <property type="entry name" value="CCG"/>
    <property type="match status" value="2"/>
</dbReference>
<comment type="caution">
    <text evidence="2">The sequence shown here is derived from an EMBL/GenBank/DDBJ whole genome shotgun (WGS) entry which is preliminary data.</text>
</comment>
<dbReference type="PANTHER" id="PTHR30296">
    <property type="entry name" value="UNCHARACTERIZED PROTEIN YKGE"/>
    <property type="match status" value="1"/>
</dbReference>
<accession>W4LQ59</accession>
<dbReference type="PATRIC" id="fig|1429438.4.peg.2428"/>
<dbReference type="PANTHER" id="PTHR30296:SF0">
    <property type="entry name" value="LACTATE UTILIZATION PROTEIN A"/>
    <property type="match status" value="1"/>
</dbReference>
<dbReference type="InterPro" id="IPR004017">
    <property type="entry name" value="Cys_rich_dom"/>
</dbReference>
<protein>
    <submittedName>
        <fullName evidence="2">Fe-S oxidoreductase</fullName>
    </submittedName>
</protein>
<dbReference type="HOGENOM" id="CLU_023081_1_0_7"/>
<dbReference type="Proteomes" id="UP000019141">
    <property type="component" value="Unassembled WGS sequence"/>
</dbReference>
<gene>
    <name evidence="2" type="ORF">ETSY1_12070</name>
</gene>
<reference evidence="2 3" key="1">
    <citation type="journal article" date="2014" name="Nature">
        <title>An environmental bacterial taxon with a large and distinct metabolic repertoire.</title>
        <authorList>
            <person name="Wilson M.C."/>
            <person name="Mori T."/>
            <person name="Ruckert C."/>
            <person name="Uria A.R."/>
            <person name="Helf M.J."/>
            <person name="Takada K."/>
            <person name="Gernert C."/>
            <person name="Steffens U.A."/>
            <person name="Heycke N."/>
            <person name="Schmitt S."/>
            <person name="Rinke C."/>
            <person name="Helfrich E.J."/>
            <person name="Brachmann A.O."/>
            <person name="Gurgui C."/>
            <person name="Wakimoto T."/>
            <person name="Kracht M."/>
            <person name="Crusemann M."/>
            <person name="Hentschel U."/>
            <person name="Abe I."/>
            <person name="Matsunaga S."/>
            <person name="Kalinowski J."/>
            <person name="Takeyama H."/>
            <person name="Piel J."/>
        </authorList>
    </citation>
    <scope>NUCLEOTIDE SEQUENCE [LARGE SCALE GENOMIC DNA]</scope>
    <source>
        <strain evidence="3">TSY1</strain>
    </source>
</reference>